<keyword evidence="4" id="KW-0547">Nucleotide-binding</keyword>
<dbReference type="GO" id="GO:0009297">
    <property type="term" value="P:pilus assembly"/>
    <property type="evidence" value="ECO:0007669"/>
    <property type="project" value="InterPro"/>
</dbReference>
<evidence type="ECO:0000259" key="6">
    <source>
        <dbReference type="PROSITE" id="PS00662"/>
    </source>
</evidence>
<protein>
    <submittedName>
        <fullName evidence="7">General secretion pathway protein GspE</fullName>
    </submittedName>
</protein>
<comment type="subcellular location">
    <subcellularLocation>
        <location evidence="1">Cytoplasm</location>
    </subcellularLocation>
</comment>
<dbReference type="PANTHER" id="PTHR30258">
    <property type="entry name" value="TYPE II SECRETION SYSTEM PROTEIN GSPE-RELATED"/>
    <property type="match status" value="1"/>
</dbReference>
<dbReference type="Pfam" id="PF05157">
    <property type="entry name" value="MshEN"/>
    <property type="match status" value="1"/>
</dbReference>
<dbReference type="GO" id="GO:0005737">
    <property type="term" value="C:cytoplasm"/>
    <property type="evidence" value="ECO:0007669"/>
    <property type="project" value="UniProtKB-SubCell"/>
</dbReference>
<dbReference type="Gene3D" id="3.40.50.300">
    <property type="entry name" value="P-loop containing nucleotide triphosphate hydrolases"/>
    <property type="match status" value="1"/>
</dbReference>
<evidence type="ECO:0000256" key="4">
    <source>
        <dbReference type="ARBA" id="ARBA00022741"/>
    </source>
</evidence>
<sequence>MNQYLLKVLVQEGILSPEQEVDLRNQDCPSSLALLEQVAELPQLNSAKLAEFFSHYFSIPKVDLSQYRYADLCNHLGLSSLIQKFTAIPIKQDAQTLTVAIADPTSSEVEDEFRFATGLQVELVLADLSSTKKAIYSLYGRNLQSDGGAKKEINAFELEQLVSLSDEELSDIEDLSQDEAPVSRYIHQILLEAIRKGASDIHFEPYEKFYRVRLRCDGILVESHQPAAQLGRRLSTRVKILANLDIAERRLPQDGRTKVKLNAELSVDMRVSTLPTLWGEKVVLRLLESSAATLDINRLGYNEEQKNRYLNALKKPQGLILMTGPTGSGKTVSLYTGLSILNTSQVNIATAEDPVEINLPGINQVQVQPHIGFDFATALRSFLRQDPDVVMVGEIRDLETAEIAIKASQTGHLVLSTLHTNSAAETLIRLQNMGIQPYNLASSLSLIIAQRLIRKLCRHCKLPCDLDLSTLSPALLAHFSLGDTTPVFQANSSGCEHCNHGYHGRLGLFEVMEVSGDLHHAILKQAGAKETEEIARRQGMMTLQESGMEKLLSGETSLQELQRVLFLT</sequence>
<dbReference type="InterPro" id="IPR007831">
    <property type="entry name" value="T2SS_GspE_N"/>
</dbReference>
<dbReference type="Gene3D" id="3.30.300.160">
    <property type="entry name" value="Type II secretion system, protein E, N-terminal domain"/>
    <property type="match status" value="1"/>
</dbReference>
<evidence type="ECO:0000256" key="5">
    <source>
        <dbReference type="ARBA" id="ARBA00022840"/>
    </source>
</evidence>
<dbReference type="EMBL" id="JTKH01000001">
    <property type="protein sequence ID" value="KII82183.1"/>
    <property type="molecule type" value="Genomic_DNA"/>
</dbReference>
<dbReference type="Pfam" id="PF00437">
    <property type="entry name" value="T2SSE"/>
    <property type="match status" value="1"/>
</dbReference>
<dbReference type="CDD" id="cd01129">
    <property type="entry name" value="PulE-GspE-like"/>
    <property type="match status" value="1"/>
</dbReference>
<dbReference type="SUPFAM" id="SSF160246">
    <property type="entry name" value="EspE N-terminal domain-like"/>
    <property type="match status" value="1"/>
</dbReference>
<dbReference type="SUPFAM" id="SSF52540">
    <property type="entry name" value="P-loop containing nucleoside triphosphate hydrolases"/>
    <property type="match status" value="1"/>
</dbReference>
<dbReference type="NCBIfam" id="TIGR02538">
    <property type="entry name" value="type_IV_pilB"/>
    <property type="match status" value="1"/>
</dbReference>
<dbReference type="GO" id="GO:0005524">
    <property type="term" value="F:ATP binding"/>
    <property type="evidence" value="ECO:0007669"/>
    <property type="project" value="UniProtKB-KW"/>
</dbReference>
<evidence type="ECO:0000256" key="1">
    <source>
        <dbReference type="ARBA" id="ARBA00004496"/>
    </source>
</evidence>
<reference evidence="7 8" key="1">
    <citation type="submission" date="2014-11" db="EMBL/GenBank/DDBJ databases">
        <title>Draft Genome Sequence of Vibrio piscirenalis strains CECT 8603T and CECT 8604, two marine Gammaproteobacterium isolated from cultured gilthead sea bream (Sparus aurata).</title>
        <authorList>
            <person name="Arahal D.R."/>
            <person name="Rodrigo-Torres L."/>
            <person name="Lucena T."/>
            <person name="Pujalte M.J."/>
        </authorList>
    </citation>
    <scope>NUCLEOTIDE SEQUENCE [LARGE SCALE GENOMIC DNA]</scope>
    <source>
        <strain evidence="7 8">DCR 1-4-2</strain>
    </source>
</reference>
<dbReference type="Gene3D" id="3.30.450.90">
    <property type="match status" value="1"/>
</dbReference>
<keyword evidence="8" id="KW-1185">Reference proteome</keyword>
<comment type="similarity">
    <text evidence="2">Belongs to the GSP E family.</text>
</comment>
<dbReference type="PROSITE" id="PS00662">
    <property type="entry name" value="T2SP_E"/>
    <property type="match status" value="1"/>
</dbReference>
<dbReference type="RefSeq" id="WP_040985973.1">
    <property type="nucleotide sequence ID" value="NZ_JTKH01000001.1"/>
</dbReference>
<dbReference type="AlphaFoldDB" id="A0A0C2NQR9"/>
<evidence type="ECO:0000256" key="3">
    <source>
        <dbReference type="ARBA" id="ARBA00022490"/>
    </source>
</evidence>
<dbReference type="STRING" id="1461322.OJ16_00180"/>
<comment type="caution">
    <text evidence="7">The sequence shown here is derived from an EMBL/GenBank/DDBJ whole genome shotgun (WGS) entry which is preliminary data.</text>
</comment>
<evidence type="ECO:0000313" key="7">
    <source>
        <dbReference type="EMBL" id="KII82183.1"/>
    </source>
</evidence>
<proteinExistence type="inferred from homology"/>
<accession>A0A0C2KIQ3</accession>
<dbReference type="InterPro" id="IPR013374">
    <property type="entry name" value="ATPase_typ4_pilus-assembl_PilB"/>
</dbReference>
<evidence type="ECO:0000256" key="2">
    <source>
        <dbReference type="ARBA" id="ARBA00006611"/>
    </source>
</evidence>
<name>A0A0C2NQR9_9VIBR</name>
<dbReference type="InterPro" id="IPR001482">
    <property type="entry name" value="T2SS/T4SS_dom"/>
</dbReference>
<accession>A0A0C2NQR9</accession>
<keyword evidence="5" id="KW-0067">ATP-binding</keyword>
<dbReference type="GO" id="GO:0005886">
    <property type="term" value="C:plasma membrane"/>
    <property type="evidence" value="ECO:0007669"/>
    <property type="project" value="TreeGrafter"/>
</dbReference>
<gene>
    <name evidence="7" type="ORF">OJ16_00180</name>
</gene>
<dbReference type="Proteomes" id="UP000031672">
    <property type="component" value="Unassembled WGS sequence"/>
</dbReference>
<dbReference type="PANTHER" id="PTHR30258:SF1">
    <property type="entry name" value="PROTEIN TRANSPORT PROTEIN HOFB HOMOLOG"/>
    <property type="match status" value="1"/>
</dbReference>
<dbReference type="InterPro" id="IPR037257">
    <property type="entry name" value="T2SS_E_N_sf"/>
</dbReference>
<feature type="domain" description="Bacterial type II secretion system protein E" evidence="6">
    <location>
        <begin position="383"/>
        <end position="397"/>
    </location>
</feature>
<dbReference type="InterPro" id="IPR027417">
    <property type="entry name" value="P-loop_NTPase"/>
</dbReference>
<dbReference type="OrthoDB" id="9804785at2"/>
<dbReference type="FunFam" id="3.40.50.300:FF:000398">
    <property type="entry name" value="Type IV pilus assembly ATPase PilB"/>
    <property type="match status" value="1"/>
</dbReference>
<evidence type="ECO:0000313" key="8">
    <source>
        <dbReference type="Proteomes" id="UP000031672"/>
    </source>
</evidence>
<dbReference type="GO" id="GO:0016887">
    <property type="term" value="F:ATP hydrolysis activity"/>
    <property type="evidence" value="ECO:0007669"/>
    <property type="project" value="InterPro"/>
</dbReference>
<dbReference type="FunFam" id="3.30.450.90:FF:000001">
    <property type="entry name" value="Type II secretion system ATPase GspE"/>
    <property type="match status" value="1"/>
</dbReference>
<organism evidence="7 8">
    <name type="scientific">Vibrio renipiscarius</name>
    <dbReference type="NCBI Taxonomy" id="1461322"/>
    <lineage>
        <taxon>Bacteria</taxon>
        <taxon>Pseudomonadati</taxon>
        <taxon>Pseudomonadota</taxon>
        <taxon>Gammaproteobacteria</taxon>
        <taxon>Vibrionales</taxon>
        <taxon>Vibrionaceae</taxon>
        <taxon>Vibrio</taxon>
    </lineage>
</organism>
<keyword evidence="3" id="KW-0963">Cytoplasm</keyword>